<reference evidence="16" key="1">
    <citation type="journal article" date="2014" name="Front. Microbiol.">
        <title>High frequency of phylogenetically diverse reductive dehalogenase-homologous genes in deep subseafloor sedimentary metagenomes.</title>
        <authorList>
            <person name="Kawai M."/>
            <person name="Futagami T."/>
            <person name="Toyoda A."/>
            <person name="Takaki Y."/>
            <person name="Nishi S."/>
            <person name="Hori S."/>
            <person name="Arai W."/>
            <person name="Tsubouchi T."/>
            <person name="Morono Y."/>
            <person name="Uchiyama I."/>
            <person name="Ito T."/>
            <person name="Fujiyama A."/>
            <person name="Inagaki F."/>
            <person name="Takami H."/>
        </authorList>
    </citation>
    <scope>NUCLEOTIDE SEQUENCE</scope>
    <source>
        <strain evidence="16">Expedition CK06-06</strain>
    </source>
</reference>
<keyword evidence="10" id="KW-0067">ATP-binding</keyword>
<proteinExistence type="predicted"/>
<dbReference type="SMART" id="SM00304">
    <property type="entry name" value="HAMP"/>
    <property type="match status" value="1"/>
</dbReference>
<evidence type="ECO:0000256" key="12">
    <source>
        <dbReference type="ARBA" id="ARBA00023012"/>
    </source>
</evidence>
<feature type="non-terminal residue" evidence="16">
    <location>
        <position position="304"/>
    </location>
</feature>
<gene>
    <name evidence="16" type="ORF">S01H4_24040</name>
</gene>
<keyword evidence="4" id="KW-1003">Cell membrane</keyword>
<keyword evidence="11 14" id="KW-1133">Transmembrane helix</keyword>
<dbReference type="GO" id="GO:0005524">
    <property type="term" value="F:ATP binding"/>
    <property type="evidence" value="ECO:0007669"/>
    <property type="project" value="UniProtKB-KW"/>
</dbReference>
<dbReference type="AlphaFoldDB" id="X1CE98"/>
<protein>
    <recommendedName>
        <fullName evidence="3">histidine kinase</fullName>
        <ecNumber evidence="3">2.7.13.3</ecNumber>
    </recommendedName>
</protein>
<evidence type="ECO:0000256" key="3">
    <source>
        <dbReference type="ARBA" id="ARBA00012438"/>
    </source>
</evidence>
<dbReference type="EMBL" id="BART01011242">
    <property type="protein sequence ID" value="GAG82541.1"/>
    <property type="molecule type" value="Genomic_DNA"/>
</dbReference>
<keyword evidence="13 14" id="KW-0472">Membrane</keyword>
<feature type="domain" description="HAMP" evidence="15">
    <location>
        <begin position="200"/>
        <end position="252"/>
    </location>
</feature>
<dbReference type="GO" id="GO:0000155">
    <property type="term" value="F:phosphorelay sensor kinase activity"/>
    <property type="evidence" value="ECO:0007669"/>
    <property type="project" value="TreeGrafter"/>
</dbReference>
<dbReference type="InterPro" id="IPR033463">
    <property type="entry name" value="sCache_3"/>
</dbReference>
<dbReference type="Gene3D" id="6.10.340.10">
    <property type="match status" value="1"/>
</dbReference>
<name>X1CE98_9ZZZZ</name>
<dbReference type="InterPro" id="IPR029151">
    <property type="entry name" value="Sensor-like_sf"/>
</dbReference>
<evidence type="ECO:0000259" key="15">
    <source>
        <dbReference type="PROSITE" id="PS50885"/>
    </source>
</evidence>
<evidence type="ECO:0000256" key="10">
    <source>
        <dbReference type="ARBA" id="ARBA00022840"/>
    </source>
</evidence>
<keyword evidence="12" id="KW-0902">Two-component regulatory system</keyword>
<dbReference type="PANTHER" id="PTHR45528">
    <property type="entry name" value="SENSOR HISTIDINE KINASE CPXA"/>
    <property type="match status" value="1"/>
</dbReference>
<dbReference type="InterPro" id="IPR003660">
    <property type="entry name" value="HAMP_dom"/>
</dbReference>
<comment type="caution">
    <text evidence="16">The sequence shown here is derived from an EMBL/GenBank/DDBJ whole genome shotgun (WGS) entry which is preliminary data.</text>
</comment>
<evidence type="ECO:0000256" key="14">
    <source>
        <dbReference type="SAM" id="Phobius"/>
    </source>
</evidence>
<evidence type="ECO:0000256" key="11">
    <source>
        <dbReference type="ARBA" id="ARBA00022989"/>
    </source>
</evidence>
<dbReference type="Gene3D" id="3.30.450.20">
    <property type="entry name" value="PAS domain"/>
    <property type="match status" value="1"/>
</dbReference>
<dbReference type="PANTHER" id="PTHR45528:SF1">
    <property type="entry name" value="SENSOR HISTIDINE KINASE CPXA"/>
    <property type="match status" value="1"/>
</dbReference>
<evidence type="ECO:0000313" key="16">
    <source>
        <dbReference type="EMBL" id="GAG82541.1"/>
    </source>
</evidence>
<evidence type="ECO:0000256" key="7">
    <source>
        <dbReference type="ARBA" id="ARBA00022692"/>
    </source>
</evidence>
<keyword evidence="5" id="KW-0597">Phosphoprotein</keyword>
<keyword evidence="8" id="KW-0547">Nucleotide-binding</keyword>
<evidence type="ECO:0000256" key="13">
    <source>
        <dbReference type="ARBA" id="ARBA00023136"/>
    </source>
</evidence>
<evidence type="ECO:0000256" key="4">
    <source>
        <dbReference type="ARBA" id="ARBA00022475"/>
    </source>
</evidence>
<feature type="non-terminal residue" evidence="16">
    <location>
        <position position="1"/>
    </location>
</feature>
<evidence type="ECO:0000256" key="8">
    <source>
        <dbReference type="ARBA" id="ARBA00022741"/>
    </source>
</evidence>
<evidence type="ECO:0000256" key="6">
    <source>
        <dbReference type="ARBA" id="ARBA00022679"/>
    </source>
</evidence>
<dbReference type="Pfam" id="PF00672">
    <property type="entry name" value="HAMP"/>
    <property type="match status" value="1"/>
</dbReference>
<comment type="subcellular location">
    <subcellularLocation>
        <location evidence="2">Cell membrane</location>
        <topology evidence="2">Multi-pass membrane protein</topology>
    </subcellularLocation>
</comment>
<keyword evidence="7 14" id="KW-0812">Transmembrane</keyword>
<organism evidence="16">
    <name type="scientific">marine sediment metagenome</name>
    <dbReference type="NCBI Taxonomy" id="412755"/>
    <lineage>
        <taxon>unclassified sequences</taxon>
        <taxon>metagenomes</taxon>
        <taxon>ecological metagenomes</taxon>
    </lineage>
</organism>
<evidence type="ECO:0000256" key="9">
    <source>
        <dbReference type="ARBA" id="ARBA00022777"/>
    </source>
</evidence>
<sequence length="304" mass="33617">NKVRIRVSLGVKLILITVSIILLAISSNAYLNLKDFIRVYKASIIERVFAQSRELEVLIADVTELGLGLGELEGLDKECQRLIEAIPYARYCFVMDKEGKVYYHDFSGKVGSTYTDSITQKALEAGRKLVQSSRLDSGERIYDFSVPIREITGEQVGLIRIGVLCEIIGKEVSRLRNRAMALGIFFIFVAGILVFSLAKFSILMPTRHLMDGIKKFGKGKLGSRIELATGDEIGELANSFNQMAEDLQTTTVSRNALAQEVKERKKAQEELKGAMAIKAKFTSATVSWTSATSFIASLTSFPAI</sequence>
<dbReference type="GO" id="GO:0005886">
    <property type="term" value="C:plasma membrane"/>
    <property type="evidence" value="ECO:0007669"/>
    <property type="project" value="UniProtKB-SubCell"/>
</dbReference>
<dbReference type="Pfam" id="PF17203">
    <property type="entry name" value="sCache_3_2"/>
    <property type="match status" value="1"/>
</dbReference>
<dbReference type="SUPFAM" id="SSF158472">
    <property type="entry name" value="HAMP domain-like"/>
    <property type="match status" value="1"/>
</dbReference>
<accession>X1CE98</accession>
<dbReference type="EC" id="2.7.13.3" evidence="3"/>
<keyword evidence="9" id="KW-0418">Kinase</keyword>
<dbReference type="SUPFAM" id="SSF103190">
    <property type="entry name" value="Sensory domain-like"/>
    <property type="match status" value="1"/>
</dbReference>
<feature type="transmembrane region" description="Helical" evidence="14">
    <location>
        <begin position="13"/>
        <end position="31"/>
    </location>
</feature>
<evidence type="ECO:0000256" key="1">
    <source>
        <dbReference type="ARBA" id="ARBA00000085"/>
    </source>
</evidence>
<evidence type="ECO:0000256" key="5">
    <source>
        <dbReference type="ARBA" id="ARBA00022553"/>
    </source>
</evidence>
<comment type="catalytic activity">
    <reaction evidence="1">
        <text>ATP + protein L-histidine = ADP + protein N-phospho-L-histidine.</text>
        <dbReference type="EC" id="2.7.13.3"/>
    </reaction>
</comment>
<keyword evidence="6" id="KW-0808">Transferase</keyword>
<evidence type="ECO:0000256" key="2">
    <source>
        <dbReference type="ARBA" id="ARBA00004651"/>
    </source>
</evidence>
<dbReference type="CDD" id="cd06225">
    <property type="entry name" value="HAMP"/>
    <property type="match status" value="1"/>
</dbReference>
<dbReference type="PROSITE" id="PS50885">
    <property type="entry name" value="HAMP"/>
    <property type="match status" value="1"/>
</dbReference>
<dbReference type="InterPro" id="IPR050398">
    <property type="entry name" value="HssS/ArlS-like"/>
</dbReference>
<feature type="transmembrane region" description="Helical" evidence="14">
    <location>
        <begin position="179"/>
        <end position="198"/>
    </location>
</feature>